<name>A0A2U1SW37_METSR</name>
<proteinExistence type="predicted"/>
<protein>
    <submittedName>
        <fullName evidence="1">Uncharacterized protein</fullName>
    </submittedName>
</protein>
<sequence>MILLEKTRLSGDFCRVLSRGEPASSSWRGPKGRFASRRAPLRVLEHPSRAAGAIGPEAYPDYGLALFTESEA</sequence>
<comment type="caution">
    <text evidence="1">The sequence shown here is derived from an EMBL/GenBank/DDBJ whole genome shotgun (WGS) entry which is preliminary data.</text>
</comment>
<organism evidence="1 2">
    <name type="scientific">Methylosinus sporium</name>
    <dbReference type="NCBI Taxonomy" id="428"/>
    <lineage>
        <taxon>Bacteria</taxon>
        <taxon>Pseudomonadati</taxon>
        <taxon>Pseudomonadota</taxon>
        <taxon>Alphaproteobacteria</taxon>
        <taxon>Hyphomicrobiales</taxon>
        <taxon>Methylocystaceae</taxon>
        <taxon>Methylosinus</taxon>
    </lineage>
</organism>
<accession>A0A2U1SW37</accession>
<reference evidence="1 2" key="1">
    <citation type="journal article" date="2018" name="Appl. Microbiol. Biotechnol.">
        <title>Co-cultivation of the strictly anaerobic methanogen Methanosarcina barkeri with aerobic methanotrophs in an oxygen-limited membrane bioreactor.</title>
        <authorList>
            <person name="In 't Zandt M.H."/>
            <person name="van den Bosch T.J.M."/>
            <person name="Rijkers R."/>
            <person name="van Kessel M.A.H.J."/>
            <person name="Jetten M.S.M."/>
            <person name="Welte C.U."/>
        </authorList>
    </citation>
    <scope>NUCLEOTIDE SEQUENCE [LARGE SCALE GENOMIC DNA]</scope>
    <source>
        <strain evidence="1 2">DSM 17706</strain>
    </source>
</reference>
<gene>
    <name evidence="1" type="ORF">C5689_01575</name>
</gene>
<evidence type="ECO:0000313" key="2">
    <source>
        <dbReference type="Proteomes" id="UP000245137"/>
    </source>
</evidence>
<dbReference type="AlphaFoldDB" id="A0A2U1SW37"/>
<evidence type="ECO:0000313" key="1">
    <source>
        <dbReference type="EMBL" id="PWB95816.1"/>
    </source>
</evidence>
<dbReference type="Proteomes" id="UP000245137">
    <property type="component" value="Unassembled WGS sequence"/>
</dbReference>
<keyword evidence="2" id="KW-1185">Reference proteome</keyword>
<dbReference type="EMBL" id="PUIV01000001">
    <property type="protein sequence ID" value="PWB95816.1"/>
    <property type="molecule type" value="Genomic_DNA"/>
</dbReference>